<proteinExistence type="predicted"/>
<sequence>MPAITQPEVDVLFLRLQRRLVESGDWDRICLLLKYKLNDAGWLDVVQGQSKEHARRMETMTFRTIMTTLEGSPASVPENVRQEVTTIIRQALERQLE</sequence>
<comment type="caution">
    <text evidence="1">The sequence shown here is derived from an EMBL/GenBank/DDBJ whole genome shotgun (WGS) entry which is preliminary data.</text>
</comment>
<organism evidence="1 2">
    <name type="scientific">Auriscalpium vulgare</name>
    <dbReference type="NCBI Taxonomy" id="40419"/>
    <lineage>
        <taxon>Eukaryota</taxon>
        <taxon>Fungi</taxon>
        <taxon>Dikarya</taxon>
        <taxon>Basidiomycota</taxon>
        <taxon>Agaricomycotina</taxon>
        <taxon>Agaricomycetes</taxon>
        <taxon>Russulales</taxon>
        <taxon>Auriscalpiaceae</taxon>
        <taxon>Auriscalpium</taxon>
    </lineage>
</organism>
<gene>
    <name evidence="1" type="ORF">FA95DRAFT_1558321</name>
</gene>
<dbReference type="Proteomes" id="UP000814033">
    <property type="component" value="Unassembled WGS sequence"/>
</dbReference>
<protein>
    <submittedName>
        <fullName evidence="1">Uncharacterized protein</fullName>
    </submittedName>
</protein>
<name>A0ACB8RVB9_9AGAM</name>
<reference evidence="1" key="2">
    <citation type="journal article" date="2022" name="New Phytol.">
        <title>Evolutionary transition to the ectomycorrhizal habit in the genomes of a hyperdiverse lineage of mushroom-forming fungi.</title>
        <authorList>
            <person name="Looney B."/>
            <person name="Miyauchi S."/>
            <person name="Morin E."/>
            <person name="Drula E."/>
            <person name="Courty P.E."/>
            <person name="Kohler A."/>
            <person name="Kuo A."/>
            <person name="LaButti K."/>
            <person name="Pangilinan J."/>
            <person name="Lipzen A."/>
            <person name="Riley R."/>
            <person name="Andreopoulos W."/>
            <person name="He G."/>
            <person name="Johnson J."/>
            <person name="Nolan M."/>
            <person name="Tritt A."/>
            <person name="Barry K.W."/>
            <person name="Grigoriev I.V."/>
            <person name="Nagy L.G."/>
            <person name="Hibbett D."/>
            <person name="Henrissat B."/>
            <person name="Matheny P.B."/>
            <person name="Labbe J."/>
            <person name="Martin F.M."/>
        </authorList>
    </citation>
    <scope>NUCLEOTIDE SEQUENCE</scope>
    <source>
        <strain evidence="1">FP105234-sp</strain>
    </source>
</reference>
<reference evidence="1" key="1">
    <citation type="submission" date="2021-02" db="EMBL/GenBank/DDBJ databases">
        <authorList>
            <consortium name="DOE Joint Genome Institute"/>
            <person name="Ahrendt S."/>
            <person name="Looney B.P."/>
            <person name="Miyauchi S."/>
            <person name="Morin E."/>
            <person name="Drula E."/>
            <person name="Courty P.E."/>
            <person name="Chicoki N."/>
            <person name="Fauchery L."/>
            <person name="Kohler A."/>
            <person name="Kuo A."/>
            <person name="Labutti K."/>
            <person name="Pangilinan J."/>
            <person name="Lipzen A."/>
            <person name="Riley R."/>
            <person name="Andreopoulos W."/>
            <person name="He G."/>
            <person name="Johnson J."/>
            <person name="Barry K.W."/>
            <person name="Grigoriev I.V."/>
            <person name="Nagy L."/>
            <person name="Hibbett D."/>
            <person name="Henrissat B."/>
            <person name="Matheny P.B."/>
            <person name="Labbe J."/>
            <person name="Martin F."/>
        </authorList>
    </citation>
    <scope>NUCLEOTIDE SEQUENCE</scope>
    <source>
        <strain evidence="1">FP105234-sp</strain>
    </source>
</reference>
<evidence type="ECO:0000313" key="2">
    <source>
        <dbReference type="Proteomes" id="UP000814033"/>
    </source>
</evidence>
<evidence type="ECO:0000313" key="1">
    <source>
        <dbReference type="EMBL" id="KAI0048169.1"/>
    </source>
</evidence>
<keyword evidence="2" id="KW-1185">Reference proteome</keyword>
<accession>A0ACB8RVB9</accession>
<dbReference type="EMBL" id="MU275891">
    <property type="protein sequence ID" value="KAI0048169.1"/>
    <property type="molecule type" value="Genomic_DNA"/>
</dbReference>